<sequence length="279" mass="30125">MDESQAASSGTGAAPGATGGTSAPDAPLAVRGERLVKRFGAVTALDGVSLTLGRGEILGILGDNGAGKSTLVKILTGFHQQTAGTLHIDGQETLLRSVDHARSLGIECVYQDLALANSLSIYHNMFLNREIVRRGPFRLLDHKQMRERAAQCLDDIGVHVPSVDLPVERLSGGQRQAIAVARAVHSNAKILLLDEPLAAMGAREAGLIIDLVMRLKEKGGLSIIMIMHNYAQTLDIADRIMLMQRGRVTYEQKSALTSVAELMDIVRREYRAMRANSTH</sequence>
<proteinExistence type="predicted"/>
<dbReference type="PROSITE" id="PS50893">
    <property type="entry name" value="ABC_TRANSPORTER_2"/>
    <property type="match status" value="1"/>
</dbReference>
<dbReference type="PANTHER" id="PTHR43790">
    <property type="entry name" value="CARBOHYDRATE TRANSPORT ATP-BINDING PROTEIN MG119-RELATED"/>
    <property type="match status" value="1"/>
</dbReference>
<dbReference type="EMBL" id="CP038151">
    <property type="protein sequence ID" value="QBR02608.1"/>
    <property type="molecule type" value="Genomic_DNA"/>
</dbReference>
<dbReference type="InterPro" id="IPR027417">
    <property type="entry name" value="P-loop_NTPase"/>
</dbReference>
<dbReference type="PROSITE" id="PS00211">
    <property type="entry name" value="ABC_TRANSPORTER_1"/>
    <property type="match status" value="1"/>
</dbReference>
<dbReference type="InterPro" id="IPR050107">
    <property type="entry name" value="ABC_carbohydrate_import_ATPase"/>
</dbReference>
<protein>
    <submittedName>
        <fullName evidence="9">Sugar ABC transporter ATP-binding protein</fullName>
    </submittedName>
</protein>
<keyword evidence="2" id="KW-0997">Cell inner membrane</keyword>
<evidence type="ECO:0000256" key="6">
    <source>
        <dbReference type="ARBA" id="ARBA00022840"/>
    </source>
</evidence>
<evidence type="ECO:0000313" key="9">
    <source>
        <dbReference type="EMBL" id="QBR02608.1"/>
    </source>
</evidence>
<dbReference type="SUPFAM" id="SSF52540">
    <property type="entry name" value="P-loop containing nucleoside triphosphate hydrolases"/>
    <property type="match status" value="1"/>
</dbReference>
<keyword evidence="6 9" id="KW-0067">ATP-binding</keyword>
<name>A0A4P7D3Q8_9BURK</name>
<keyword evidence="2" id="KW-0472">Membrane</keyword>
<dbReference type="InterPro" id="IPR003593">
    <property type="entry name" value="AAA+_ATPase"/>
</dbReference>
<dbReference type="Pfam" id="PF00005">
    <property type="entry name" value="ABC_tran"/>
    <property type="match status" value="1"/>
</dbReference>
<dbReference type="InterPro" id="IPR017871">
    <property type="entry name" value="ABC_transporter-like_CS"/>
</dbReference>
<reference evidence="9 10" key="1">
    <citation type="submission" date="2019-03" db="EMBL/GenBank/DDBJ databases">
        <title>Paraburkholderia sp. 7MH5, isolated from subtropical forest soil.</title>
        <authorList>
            <person name="Gao Z.-H."/>
            <person name="Qiu L.-H."/>
        </authorList>
    </citation>
    <scope>NUCLEOTIDE SEQUENCE [LARGE SCALE GENOMIC DNA]</scope>
    <source>
        <strain evidence="9 10">7MH5</strain>
    </source>
</reference>
<keyword evidence="1" id="KW-1003">Cell membrane</keyword>
<keyword evidence="3" id="KW-0762">Sugar transport</keyword>
<accession>A0A4P7D3Q8</accession>
<evidence type="ECO:0000256" key="5">
    <source>
        <dbReference type="ARBA" id="ARBA00022741"/>
    </source>
</evidence>
<keyword evidence="10" id="KW-1185">Reference proteome</keyword>
<evidence type="ECO:0000256" key="7">
    <source>
        <dbReference type="SAM" id="MobiDB-lite"/>
    </source>
</evidence>
<keyword evidence="5" id="KW-0547">Nucleotide-binding</keyword>
<dbReference type="Gene3D" id="3.40.50.300">
    <property type="entry name" value="P-loop containing nucleotide triphosphate hydrolases"/>
    <property type="match status" value="1"/>
</dbReference>
<dbReference type="CDD" id="cd03216">
    <property type="entry name" value="ABC_Carb_Monos_I"/>
    <property type="match status" value="1"/>
</dbReference>
<gene>
    <name evidence="9" type="ORF">E1956_35890</name>
</gene>
<evidence type="ECO:0000256" key="2">
    <source>
        <dbReference type="ARBA" id="ARBA00022519"/>
    </source>
</evidence>
<dbReference type="InterPro" id="IPR003439">
    <property type="entry name" value="ABC_transporter-like_ATP-bd"/>
</dbReference>
<dbReference type="GO" id="GO:0005524">
    <property type="term" value="F:ATP binding"/>
    <property type="evidence" value="ECO:0007669"/>
    <property type="project" value="UniProtKB-KW"/>
</dbReference>
<keyword evidence="4" id="KW-0677">Repeat</keyword>
<dbReference type="RefSeq" id="WP_134758128.1">
    <property type="nucleotide sequence ID" value="NZ_CP038151.1"/>
</dbReference>
<feature type="region of interest" description="Disordered" evidence="7">
    <location>
        <begin position="1"/>
        <end position="26"/>
    </location>
</feature>
<evidence type="ECO:0000256" key="4">
    <source>
        <dbReference type="ARBA" id="ARBA00022737"/>
    </source>
</evidence>
<dbReference type="PANTHER" id="PTHR43790:SF8">
    <property type="entry name" value="SUGAR ABC TRANSPORTER ATP-BINDING PROTEIN"/>
    <property type="match status" value="1"/>
</dbReference>
<keyword evidence="3" id="KW-0813">Transport</keyword>
<evidence type="ECO:0000256" key="3">
    <source>
        <dbReference type="ARBA" id="ARBA00022597"/>
    </source>
</evidence>
<evidence type="ECO:0000313" key="10">
    <source>
        <dbReference type="Proteomes" id="UP000295727"/>
    </source>
</evidence>
<dbReference type="OrthoDB" id="9776369at2"/>
<dbReference type="SMART" id="SM00382">
    <property type="entry name" value="AAA"/>
    <property type="match status" value="1"/>
</dbReference>
<feature type="domain" description="ABC transporter" evidence="8">
    <location>
        <begin position="30"/>
        <end position="270"/>
    </location>
</feature>
<dbReference type="Proteomes" id="UP000295727">
    <property type="component" value="Chromosome 4"/>
</dbReference>
<dbReference type="KEGG" id="ppai:E1956_35890"/>
<dbReference type="AlphaFoldDB" id="A0A4P7D3Q8"/>
<organism evidence="9 10">
    <name type="scientific">Paraburkholderia pallida</name>
    <dbReference type="NCBI Taxonomy" id="2547399"/>
    <lineage>
        <taxon>Bacteria</taxon>
        <taxon>Pseudomonadati</taxon>
        <taxon>Pseudomonadota</taxon>
        <taxon>Betaproteobacteria</taxon>
        <taxon>Burkholderiales</taxon>
        <taxon>Burkholderiaceae</taxon>
        <taxon>Paraburkholderia</taxon>
    </lineage>
</organism>
<evidence type="ECO:0000259" key="8">
    <source>
        <dbReference type="PROSITE" id="PS50893"/>
    </source>
</evidence>
<dbReference type="GO" id="GO:0016887">
    <property type="term" value="F:ATP hydrolysis activity"/>
    <property type="evidence" value="ECO:0007669"/>
    <property type="project" value="InterPro"/>
</dbReference>
<evidence type="ECO:0000256" key="1">
    <source>
        <dbReference type="ARBA" id="ARBA00022475"/>
    </source>
</evidence>